<evidence type="ECO:0000256" key="2">
    <source>
        <dbReference type="ARBA" id="ARBA00022692"/>
    </source>
</evidence>
<dbReference type="Proteomes" id="UP001152320">
    <property type="component" value="Chromosome 16"/>
</dbReference>
<dbReference type="InterPro" id="IPR006029">
    <property type="entry name" value="Neurotrans-gated_channel_TM"/>
</dbReference>
<comment type="subcellular location">
    <subcellularLocation>
        <location evidence="1">Membrane</location>
        <topology evidence="1">Multi-pass membrane protein</topology>
    </subcellularLocation>
</comment>
<dbReference type="Pfam" id="PF02931">
    <property type="entry name" value="Neur_chan_LBD"/>
    <property type="match status" value="1"/>
</dbReference>
<comment type="caution">
    <text evidence="8">The sequence shown here is derived from an EMBL/GenBank/DDBJ whole genome shotgun (WGS) entry which is preliminary data.</text>
</comment>
<keyword evidence="5" id="KW-0813">Transport</keyword>
<dbReference type="EMBL" id="JAIZAY010000016">
    <property type="protein sequence ID" value="KAJ8026584.1"/>
    <property type="molecule type" value="Genomic_DNA"/>
</dbReference>
<dbReference type="InterPro" id="IPR036719">
    <property type="entry name" value="Neuro-gated_channel_TM_sf"/>
</dbReference>
<proteinExistence type="inferred from homology"/>
<dbReference type="AlphaFoldDB" id="A0A9Q1BI85"/>
<dbReference type="Gene3D" id="2.70.170.10">
    <property type="entry name" value="Neurotransmitter-gated ion-channel ligand-binding domain"/>
    <property type="match status" value="1"/>
</dbReference>
<feature type="domain" description="Neurotransmitter-gated ion-channel transmembrane" evidence="7">
    <location>
        <begin position="160"/>
        <end position="296"/>
    </location>
</feature>
<dbReference type="PROSITE" id="PS00236">
    <property type="entry name" value="NEUROTR_ION_CHANNEL"/>
    <property type="match status" value="1"/>
</dbReference>
<organism evidence="8 9">
    <name type="scientific">Holothuria leucospilota</name>
    <name type="common">Black long sea cucumber</name>
    <name type="synonym">Mertensiothuria leucospilota</name>
    <dbReference type="NCBI Taxonomy" id="206669"/>
    <lineage>
        <taxon>Eukaryota</taxon>
        <taxon>Metazoa</taxon>
        <taxon>Echinodermata</taxon>
        <taxon>Eleutherozoa</taxon>
        <taxon>Echinozoa</taxon>
        <taxon>Holothuroidea</taxon>
        <taxon>Aspidochirotacea</taxon>
        <taxon>Aspidochirotida</taxon>
        <taxon>Holothuriidae</taxon>
        <taxon>Holothuria</taxon>
    </lineage>
</organism>
<feature type="transmembrane region" description="Helical" evidence="5">
    <location>
        <begin position="222"/>
        <end position="242"/>
    </location>
</feature>
<dbReference type="PANTHER" id="PTHR18945">
    <property type="entry name" value="NEUROTRANSMITTER GATED ION CHANNEL"/>
    <property type="match status" value="1"/>
</dbReference>
<feature type="transmembrane region" description="Helical" evidence="5">
    <location>
        <begin position="185"/>
        <end position="202"/>
    </location>
</feature>
<dbReference type="OrthoDB" id="6097796at2759"/>
<dbReference type="GO" id="GO:0005230">
    <property type="term" value="F:extracellular ligand-gated monoatomic ion channel activity"/>
    <property type="evidence" value="ECO:0007669"/>
    <property type="project" value="InterPro"/>
</dbReference>
<feature type="domain" description="Neurotransmitter-gated ion-channel ligand-binding" evidence="6">
    <location>
        <begin position="2"/>
        <end position="152"/>
    </location>
</feature>
<evidence type="ECO:0000256" key="5">
    <source>
        <dbReference type="RuleBase" id="RU000687"/>
    </source>
</evidence>
<comment type="similarity">
    <text evidence="5">Belongs to the ligand-gated ion channel (TC 1.A.9) family.</text>
</comment>
<evidence type="ECO:0000256" key="3">
    <source>
        <dbReference type="ARBA" id="ARBA00022989"/>
    </source>
</evidence>
<keyword evidence="4 5" id="KW-0472">Membrane</keyword>
<name>A0A9Q1BI85_HOLLE</name>
<reference evidence="8" key="1">
    <citation type="submission" date="2021-10" db="EMBL/GenBank/DDBJ databases">
        <title>Tropical sea cucumber genome reveals ecological adaptation and Cuvierian tubules defense mechanism.</title>
        <authorList>
            <person name="Chen T."/>
        </authorList>
    </citation>
    <scope>NUCLEOTIDE SEQUENCE</scope>
    <source>
        <strain evidence="8">Nanhai2018</strain>
        <tissue evidence="8">Muscle</tissue>
    </source>
</reference>
<dbReference type="GO" id="GO:0016020">
    <property type="term" value="C:membrane"/>
    <property type="evidence" value="ECO:0007669"/>
    <property type="project" value="UniProtKB-SubCell"/>
</dbReference>
<evidence type="ECO:0000256" key="4">
    <source>
        <dbReference type="ARBA" id="ARBA00023136"/>
    </source>
</evidence>
<dbReference type="SUPFAM" id="SSF90112">
    <property type="entry name" value="Neurotransmitter-gated ion-channel transmembrane pore"/>
    <property type="match status" value="1"/>
</dbReference>
<dbReference type="GO" id="GO:0004888">
    <property type="term" value="F:transmembrane signaling receptor activity"/>
    <property type="evidence" value="ECO:0007669"/>
    <property type="project" value="InterPro"/>
</dbReference>
<keyword evidence="3 5" id="KW-1133">Transmembrane helix</keyword>
<gene>
    <name evidence="8" type="ORF">HOLleu_31461</name>
</gene>
<keyword evidence="9" id="KW-1185">Reference proteome</keyword>
<keyword evidence="2 5" id="KW-0812">Transmembrane</keyword>
<dbReference type="SUPFAM" id="SSF63712">
    <property type="entry name" value="Nicotinic receptor ligand binding domain-like"/>
    <property type="match status" value="1"/>
</dbReference>
<evidence type="ECO:0000313" key="9">
    <source>
        <dbReference type="Proteomes" id="UP001152320"/>
    </source>
</evidence>
<accession>A0A9Q1BI85</accession>
<evidence type="ECO:0000259" key="6">
    <source>
        <dbReference type="Pfam" id="PF02931"/>
    </source>
</evidence>
<dbReference type="InterPro" id="IPR018000">
    <property type="entry name" value="Neurotransmitter_ion_chnl_CS"/>
</dbReference>
<keyword evidence="5" id="KW-0406">Ion transport</keyword>
<dbReference type="InterPro" id="IPR006201">
    <property type="entry name" value="Neur_channel"/>
</dbReference>
<evidence type="ECO:0000259" key="7">
    <source>
        <dbReference type="Pfam" id="PF02932"/>
    </source>
</evidence>
<protein>
    <submittedName>
        <fullName evidence="8">Neuronal acetylcholine receptor subunit alpha-6</fullName>
    </submittedName>
</protein>
<dbReference type="InterPro" id="IPR038050">
    <property type="entry name" value="Neuro_actylchol_rec"/>
</dbReference>
<dbReference type="Pfam" id="PF02932">
    <property type="entry name" value="Neur_chan_memb"/>
    <property type="match status" value="1"/>
</dbReference>
<feature type="transmembrane region" description="Helical" evidence="5">
    <location>
        <begin position="155"/>
        <end position="178"/>
    </location>
</feature>
<keyword evidence="8" id="KW-0675">Receptor</keyword>
<dbReference type="CDD" id="cd19051">
    <property type="entry name" value="LGIC_TM_cation"/>
    <property type="match status" value="1"/>
</dbReference>
<evidence type="ECO:0000256" key="1">
    <source>
        <dbReference type="ARBA" id="ARBA00004141"/>
    </source>
</evidence>
<dbReference type="InterPro" id="IPR006202">
    <property type="entry name" value="Neur_chan_lig-bd"/>
</dbReference>
<feature type="transmembrane region" description="Helical" evidence="5">
    <location>
        <begin position="328"/>
        <end position="346"/>
    </location>
</feature>
<evidence type="ECO:0000313" key="8">
    <source>
        <dbReference type="EMBL" id="KAJ8026584.1"/>
    </source>
</evidence>
<sequence length="359" mass="40377">MRLSWDPSEFDGVGDIVLDVDEIWTPKIYLSNSVSKDSLHVISRERGSVILSSQGHVQLGTPIVVSTHCPMQVRYFPFDVQVCQFNFMPVNQLFDQMALSAQQSQNPSALVSLQWNLLNCTVTSYVYHFHDPNTNKSASFTGVLICLYLQRNPNYYISNIIVPSTFMCCLAFATFLATPESGERISLGVSMVLGLTVFQLLIADTLPISSKQSPILTNYLAVNFILACLVVPLSLANINIACMDKKLKILKYGWVEKVFVEWLPCCLCVSTIDERETESNQADPLKVTNDQGQLETKDAINDKRLKEYSVDQISPTTWEHYSTSTTKVTNIVFTFFLLCLFLGYSLDKSNHISAKEPKF</sequence>
<dbReference type="CDD" id="cd18989">
    <property type="entry name" value="LGIC_ECD_cation"/>
    <property type="match status" value="1"/>
</dbReference>
<dbReference type="PRINTS" id="PR00252">
    <property type="entry name" value="NRIONCHANNEL"/>
</dbReference>
<keyword evidence="5" id="KW-0407">Ion channel</keyword>
<dbReference type="InterPro" id="IPR036734">
    <property type="entry name" value="Neur_chan_lig-bd_sf"/>
</dbReference>
<dbReference type="Gene3D" id="1.20.58.390">
    <property type="entry name" value="Neurotransmitter-gated ion-channel transmembrane domain"/>
    <property type="match status" value="1"/>
</dbReference>